<evidence type="ECO:0000313" key="3">
    <source>
        <dbReference type="EMBL" id="MXO73836.1"/>
    </source>
</evidence>
<dbReference type="PANTHER" id="PTHR43592">
    <property type="entry name" value="CAAX AMINO TERMINAL PROTEASE"/>
    <property type="match status" value="1"/>
</dbReference>
<evidence type="ECO:0000256" key="1">
    <source>
        <dbReference type="SAM" id="Phobius"/>
    </source>
</evidence>
<keyword evidence="1" id="KW-0812">Transmembrane</keyword>
<feature type="transmembrane region" description="Helical" evidence="1">
    <location>
        <begin position="54"/>
        <end position="71"/>
    </location>
</feature>
<dbReference type="GO" id="GO:0008237">
    <property type="term" value="F:metallopeptidase activity"/>
    <property type="evidence" value="ECO:0007669"/>
    <property type="project" value="UniProtKB-KW"/>
</dbReference>
<dbReference type="Pfam" id="PF02517">
    <property type="entry name" value="Rce1-like"/>
    <property type="match status" value="1"/>
</dbReference>
<dbReference type="InterPro" id="IPR003675">
    <property type="entry name" value="Rce1/LyrA-like_dom"/>
</dbReference>
<gene>
    <name evidence="3" type="ORF">GRI40_01180</name>
</gene>
<dbReference type="GO" id="GO:0006508">
    <property type="term" value="P:proteolysis"/>
    <property type="evidence" value="ECO:0007669"/>
    <property type="project" value="UniProtKB-KW"/>
</dbReference>
<accession>A0A6I4TB70</accession>
<dbReference type="AlphaFoldDB" id="A0A6I4TB70"/>
<feature type="domain" description="CAAX prenyl protease 2/Lysostaphin resistance protein A-like" evidence="2">
    <location>
        <begin position="98"/>
        <end position="181"/>
    </location>
</feature>
<protein>
    <submittedName>
        <fullName evidence="3">CPBP family intramembrane metalloprotease</fullName>
    </submittedName>
</protein>
<dbReference type="OrthoDB" id="118729at2"/>
<feature type="transmembrane region" description="Helical" evidence="1">
    <location>
        <begin position="150"/>
        <end position="179"/>
    </location>
</feature>
<keyword evidence="1" id="KW-1133">Transmembrane helix</keyword>
<feature type="transmembrane region" description="Helical" evidence="1">
    <location>
        <begin position="12"/>
        <end position="34"/>
    </location>
</feature>
<keyword evidence="3" id="KW-0482">Metalloprotease</keyword>
<dbReference type="EMBL" id="WTZA01000001">
    <property type="protein sequence ID" value="MXO73836.1"/>
    <property type="molecule type" value="Genomic_DNA"/>
</dbReference>
<keyword evidence="1" id="KW-0472">Membrane</keyword>
<dbReference type="GO" id="GO:0080120">
    <property type="term" value="P:CAAX-box protein maturation"/>
    <property type="evidence" value="ECO:0007669"/>
    <property type="project" value="UniProtKB-ARBA"/>
</dbReference>
<keyword evidence="4" id="KW-1185">Reference proteome</keyword>
<sequence length="203" mass="21573">MADGSAALTPGKVALALAAQALLLIGAGVALWVLSGRDVADFVDFGWRPVLQGLVFGGVLIAVLASVFRLFPDFLEHTARQQARMAQIFPARTGMRNYVWLALCAGIGEEAVFRGGLQTLLTDWMHPALAVVLAAAGFAAIHLARPLITAIILVAGIIFGAVYWATGSLVTVMVAHALYDVWALRTLHRELIRLGYCEPGPAA</sequence>
<reference evidence="3 4" key="1">
    <citation type="submission" date="2019-12" db="EMBL/GenBank/DDBJ databases">
        <title>Genomic-based taxomic classification of the family Erythrobacteraceae.</title>
        <authorList>
            <person name="Xu L."/>
        </authorList>
    </citation>
    <scope>NUCLEOTIDE SEQUENCE [LARGE SCALE GENOMIC DNA]</scope>
    <source>
        <strain evidence="3 4">100921-2</strain>
    </source>
</reference>
<evidence type="ECO:0000259" key="2">
    <source>
        <dbReference type="Pfam" id="PF02517"/>
    </source>
</evidence>
<keyword evidence="3" id="KW-0378">Hydrolase</keyword>
<dbReference type="Proteomes" id="UP000439522">
    <property type="component" value="Unassembled WGS sequence"/>
</dbReference>
<evidence type="ECO:0000313" key="4">
    <source>
        <dbReference type="Proteomes" id="UP000439522"/>
    </source>
</evidence>
<organism evidence="3 4">
    <name type="scientific">Tsuneonella aeria</name>
    <dbReference type="NCBI Taxonomy" id="1837929"/>
    <lineage>
        <taxon>Bacteria</taxon>
        <taxon>Pseudomonadati</taxon>
        <taxon>Pseudomonadota</taxon>
        <taxon>Alphaproteobacteria</taxon>
        <taxon>Sphingomonadales</taxon>
        <taxon>Erythrobacteraceae</taxon>
        <taxon>Tsuneonella</taxon>
    </lineage>
</organism>
<keyword evidence="3" id="KW-0645">Protease</keyword>
<comment type="caution">
    <text evidence="3">The sequence shown here is derived from an EMBL/GenBank/DDBJ whole genome shotgun (WGS) entry which is preliminary data.</text>
</comment>
<dbReference type="PANTHER" id="PTHR43592:SF15">
    <property type="entry name" value="CAAX AMINO TERMINAL PROTEASE FAMILY PROTEIN"/>
    <property type="match status" value="1"/>
</dbReference>
<dbReference type="RefSeq" id="WP_160609649.1">
    <property type="nucleotide sequence ID" value="NZ_WTZA01000001.1"/>
</dbReference>
<dbReference type="GO" id="GO:0004175">
    <property type="term" value="F:endopeptidase activity"/>
    <property type="evidence" value="ECO:0007669"/>
    <property type="project" value="UniProtKB-ARBA"/>
</dbReference>
<proteinExistence type="predicted"/>
<feature type="transmembrane region" description="Helical" evidence="1">
    <location>
        <begin position="124"/>
        <end position="144"/>
    </location>
</feature>
<name>A0A6I4TB70_9SPHN</name>